<keyword evidence="4" id="KW-1185">Reference proteome</keyword>
<dbReference type="InterPro" id="IPR029028">
    <property type="entry name" value="Alpha/beta_knot_MTases"/>
</dbReference>
<dbReference type="Proteomes" id="UP000036987">
    <property type="component" value="Unassembled WGS sequence"/>
</dbReference>
<evidence type="ECO:0000256" key="1">
    <source>
        <dbReference type="ARBA" id="ARBA00009841"/>
    </source>
</evidence>
<dbReference type="InterPro" id="IPR003750">
    <property type="entry name" value="Put_MeTrfase-C9orf114-like"/>
</dbReference>
<sequence length="507" mass="57787">MAKEESPKLKQCQGLVQEKKRKSKEEGVDRVVDNGFSEQLREVNEKTKKKTKRQKKDEDLITMPKEENMRSKHCREFDDVKKKRKSKEEISDGVEENGFSEQPREVNEERKKKTKRENEKVNDQDLIAMSKEENGMSKHCRKFNDGKKKKKRERNQEEEKDEDHIGMVKQENCKFKLCQESEKEKIKDEKGGGEEDGKSFFPTVSIAIAGSIIDNAQSLQLATLLAGQIARAATIFQIDEVIVFDSEVASNQDSALASPEITESGASFLMSILRYLETPQYLRRSYFPMCNNLKYVGLLPPLDAPHHVRKHEWSPYREGITLAGNQSNSEGTLVNVGLNKNVMVEQVIEPRVRVTVAMGADRSQEADFPKKIVPASSPREKMGLYWGYKVRYASSISSVFRESPYKSGYDYIIGTSEHGRIVNSSDLDLPKFRHLLIAFGGLGGLEESIEEDGNLTEVKDVKTVFNDYLNTCPNQGSRTIRSEEAVFICLQYFQEPIARASQRFKKL</sequence>
<dbReference type="InterPro" id="IPR012340">
    <property type="entry name" value="NA-bd_OB-fold"/>
</dbReference>
<dbReference type="SUPFAM" id="SSF50249">
    <property type="entry name" value="Nucleic acid-binding proteins"/>
    <property type="match status" value="1"/>
</dbReference>
<dbReference type="PANTHER" id="PTHR12150:SF13">
    <property type="entry name" value="METHYLTRANSFERASE C9ORF114-RELATED"/>
    <property type="match status" value="1"/>
</dbReference>
<feature type="region of interest" description="Disordered" evidence="2">
    <location>
        <begin position="1"/>
        <end position="164"/>
    </location>
</feature>
<dbReference type="PANTHER" id="PTHR12150">
    <property type="entry name" value="CLASS IV SAM-BINDING METHYLTRANSFERASE-RELATED"/>
    <property type="match status" value="1"/>
</dbReference>
<evidence type="ECO:0008006" key="5">
    <source>
        <dbReference type="Google" id="ProtNLM"/>
    </source>
</evidence>
<dbReference type="InterPro" id="IPR029026">
    <property type="entry name" value="tRNA_m1G_MTases_N"/>
</dbReference>
<protein>
    <recommendedName>
        <fullName evidence="5">RNA methyltransferase</fullName>
    </recommendedName>
</protein>
<dbReference type="OrthoDB" id="361029at2759"/>
<dbReference type="AlphaFoldDB" id="A0A0K9PI41"/>
<feature type="compositionally biased region" description="Basic and acidic residues" evidence="2">
    <location>
        <begin position="55"/>
        <end position="90"/>
    </location>
</feature>
<comment type="similarity">
    <text evidence="1">Belongs to the class IV-like SAM-binding methyltransferase superfamily.</text>
</comment>
<feature type="compositionally biased region" description="Basic and acidic residues" evidence="2">
    <location>
        <begin position="23"/>
        <end position="32"/>
    </location>
</feature>
<dbReference type="CDD" id="cd18086">
    <property type="entry name" value="HsC9orf114-like"/>
    <property type="match status" value="1"/>
</dbReference>
<accession>A0A0K9PI41</accession>
<feature type="compositionally biased region" description="Basic and acidic residues" evidence="2">
    <location>
        <begin position="130"/>
        <end position="146"/>
    </location>
</feature>
<dbReference type="Pfam" id="PF02598">
    <property type="entry name" value="Methyltrn_RNA_3"/>
    <property type="match status" value="1"/>
</dbReference>
<dbReference type="SUPFAM" id="SSF75217">
    <property type="entry name" value="alpha/beta knot"/>
    <property type="match status" value="1"/>
</dbReference>
<evidence type="ECO:0000256" key="2">
    <source>
        <dbReference type="SAM" id="MobiDB-lite"/>
    </source>
</evidence>
<organism evidence="3 4">
    <name type="scientific">Zostera marina</name>
    <name type="common">Eelgrass</name>
    <dbReference type="NCBI Taxonomy" id="29655"/>
    <lineage>
        <taxon>Eukaryota</taxon>
        <taxon>Viridiplantae</taxon>
        <taxon>Streptophyta</taxon>
        <taxon>Embryophyta</taxon>
        <taxon>Tracheophyta</taxon>
        <taxon>Spermatophyta</taxon>
        <taxon>Magnoliopsida</taxon>
        <taxon>Liliopsida</taxon>
        <taxon>Zosteraceae</taxon>
        <taxon>Zostera</taxon>
    </lineage>
</organism>
<dbReference type="EMBL" id="LFYR01000874">
    <property type="protein sequence ID" value="KMZ67922.1"/>
    <property type="molecule type" value="Genomic_DNA"/>
</dbReference>
<evidence type="ECO:0000313" key="3">
    <source>
        <dbReference type="EMBL" id="KMZ67922.1"/>
    </source>
</evidence>
<reference evidence="4" key="1">
    <citation type="journal article" date="2016" name="Nature">
        <title>The genome of the seagrass Zostera marina reveals angiosperm adaptation to the sea.</title>
        <authorList>
            <person name="Olsen J.L."/>
            <person name="Rouze P."/>
            <person name="Verhelst B."/>
            <person name="Lin Y.-C."/>
            <person name="Bayer T."/>
            <person name="Collen J."/>
            <person name="Dattolo E."/>
            <person name="De Paoli E."/>
            <person name="Dittami S."/>
            <person name="Maumus F."/>
            <person name="Michel G."/>
            <person name="Kersting A."/>
            <person name="Lauritano C."/>
            <person name="Lohaus R."/>
            <person name="Toepel M."/>
            <person name="Tonon T."/>
            <person name="Vanneste K."/>
            <person name="Amirebrahimi M."/>
            <person name="Brakel J."/>
            <person name="Bostroem C."/>
            <person name="Chovatia M."/>
            <person name="Grimwood J."/>
            <person name="Jenkins J.W."/>
            <person name="Jueterbock A."/>
            <person name="Mraz A."/>
            <person name="Stam W.T."/>
            <person name="Tice H."/>
            <person name="Bornberg-Bauer E."/>
            <person name="Green P.J."/>
            <person name="Pearson G.A."/>
            <person name="Procaccini G."/>
            <person name="Duarte C.M."/>
            <person name="Schmutz J."/>
            <person name="Reusch T.B.H."/>
            <person name="Van de Peer Y."/>
        </authorList>
    </citation>
    <scope>NUCLEOTIDE SEQUENCE [LARGE SCALE GENOMIC DNA]</scope>
    <source>
        <strain evidence="4">cv. Finnish</strain>
    </source>
</reference>
<gene>
    <name evidence="3" type="ORF">ZOSMA_252G00230</name>
</gene>
<dbReference type="Gene3D" id="3.40.1280.10">
    <property type="match status" value="1"/>
</dbReference>
<dbReference type="Gene3D" id="2.40.50.140">
    <property type="entry name" value="Nucleic acid-binding proteins"/>
    <property type="match status" value="1"/>
</dbReference>
<dbReference type="STRING" id="29655.A0A0K9PI41"/>
<feature type="compositionally biased region" description="Basic and acidic residues" evidence="2">
    <location>
        <begin position="102"/>
        <end position="123"/>
    </location>
</feature>
<proteinExistence type="inferred from homology"/>
<feature type="compositionally biased region" description="Basic and acidic residues" evidence="2">
    <location>
        <begin position="154"/>
        <end position="164"/>
    </location>
</feature>
<evidence type="ECO:0000313" key="4">
    <source>
        <dbReference type="Proteomes" id="UP000036987"/>
    </source>
</evidence>
<name>A0A0K9PI41_ZOSMR</name>
<comment type="caution">
    <text evidence="3">The sequence shown here is derived from an EMBL/GenBank/DDBJ whole genome shotgun (WGS) entry which is preliminary data.</text>
</comment>